<protein>
    <submittedName>
        <fullName evidence="1">Uncharacterized protein</fullName>
    </submittedName>
</protein>
<name>A0ABV0UEL8_9TELE</name>
<dbReference type="Proteomes" id="UP001482620">
    <property type="component" value="Unassembled WGS sequence"/>
</dbReference>
<proteinExistence type="predicted"/>
<reference evidence="1 2" key="1">
    <citation type="submission" date="2021-06" db="EMBL/GenBank/DDBJ databases">
        <authorList>
            <person name="Palmer J.M."/>
        </authorList>
    </citation>
    <scope>NUCLEOTIDE SEQUENCE [LARGE SCALE GENOMIC DNA]</scope>
    <source>
        <strain evidence="2">if_2019</strain>
        <tissue evidence="1">Muscle</tissue>
    </source>
</reference>
<evidence type="ECO:0000313" key="1">
    <source>
        <dbReference type="EMBL" id="MEQ2243027.1"/>
    </source>
</evidence>
<sequence length="123" mass="14063">MKTPVRADQMSNPMLSSITSETRFEDSKVVSFGLWYANEQKLIWCSCGKVKYKAISQHKKNPARVLSYQHLFFKIISIAVHSTAPRITLDKFLPVSCCCGVEPFNEFLCLCSENEKKTYTCIK</sequence>
<gene>
    <name evidence="1" type="ORF">ILYODFUR_002785</name>
</gene>
<comment type="caution">
    <text evidence="1">The sequence shown here is derived from an EMBL/GenBank/DDBJ whole genome shotgun (WGS) entry which is preliminary data.</text>
</comment>
<organism evidence="1 2">
    <name type="scientific">Ilyodon furcidens</name>
    <name type="common">goldbreast splitfin</name>
    <dbReference type="NCBI Taxonomy" id="33524"/>
    <lineage>
        <taxon>Eukaryota</taxon>
        <taxon>Metazoa</taxon>
        <taxon>Chordata</taxon>
        <taxon>Craniata</taxon>
        <taxon>Vertebrata</taxon>
        <taxon>Euteleostomi</taxon>
        <taxon>Actinopterygii</taxon>
        <taxon>Neopterygii</taxon>
        <taxon>Teleostei</taxon>
        <taxon>Neoteleostei</taxon>
        <taxon>Acanthomorphata</taxon>
        <taxon>Ovalentaria</taxon>
        <taxon>Atherinomorphae</taxon>
        <taxon>Cyprinodontiformes</taxon>
        <taxon>Goodeidae</taxon>
        <taxon>Ilyodon</taxon>
    </lineage>
</organism>
<keyword evidence="2" id="KW-1185">Reference proteome</keyword>
<evidence type="ECO:0000313" key="2">
    <source>
        <dbReference type="Proteomes" id="UP001482620"/>
    </source>
</evidence>
<dbReference type="EMBL" id="JAHRIQ010069648">
    <property type="protein sequence ID" value="MEQ2243027.1"/>
    <property type="molecule type" value="Genomic_DNA"/>
</dbReference>
<accession>A0ABV0UEL8</accession>